<dbReference type="WBParaSite" id="PEQ_0001245701-mRNA-1">
    <property type="protein sequence ID" value="PEQ_0001245701-mRNA-1"/>
    <property type="gene ID" value="PEQ_0001245701"/>
</dbReference>
<reference evidence="2" key="1">
    <citation type="submission" date="2022-11" db="UniProtKB">
        <authorList>
            <consortium name="WormBaseParasite"/>
        </authorList>
    </citation>
    <scope>IDENTIFICATION</scope>
</reference>
<evidence type="ECO:0000313" key="1">
    <source>
        <dbReference type="Proteomes" id="UP000887564"/>
    </source>
</evidence>
<dbReference type="AlphaFoldDB" id="A0A914S2B4"/>
<proteinExistence type="predicted"/>
<keyword evidence="1" id="KW-1185">Reference proteome</keyword>
<name>A0A914S2B4_PAREQ</name>
<accession>A0A914S2B4</accession>
<dbReference type="Proteomes" id="UP000887564">
    <property type="component" value="Unplaced"/>
</dbReference>
<protein>
    <submittedName>
        <fullName evidence="2">Uncharacterized protein</fullName>
    </submittedName>
</protein>
<evidence type="ECO:0000313" key="2">
    <source>
        <dbReference type="WBParaSite" id="PEQ_0001245701-mRNA-1"/>
    </source>
</evidence>
<organism evidence="1 2">
    <name type="scientific">Parascaris equorum</name>
    <name type="common">Equine roundworm</name>
    <dbReference type="NCBI Taxonomy" id="6256"/>
    <lineage>
        <taxon>Eukaryota</taxon>
        <taxon>Metazoa</taxon>
        <taxon>Ecdysozoa</taxon>
        <taxon>Nematoda</taxon>
        <taxon>Chromadorea</taxon>
        <taxon>Rhabditida</taxon>
        <taxon>Spirurina</taxon>
        <taxon>Ascaridomorpha</taxon>
        <taxon>Ascaridoidea</taxon>
        <taxon>Ascarididae</taxon>
        <taxon>Parascaris</taxon>
    </lineage>
</organism>
<sequence length="39" mass="4606">MYCFRLLMFRNGSLLQRGSFIAPRRYAAIAVEEKLLIEE</sequence>